<sequence>MMIGRQKIRGALLATAIWSAVASAPALAAEARNFSIRQQSLADALRAVAMQSGTNIIFDERTVAGRRAPRLDGRFTPEQAVRQLLQGTEINARLDSEGAILVSEGRSAPEALASGEDAAEEIVVTGSRIARAATESNVPVTAVSRLDIEASGSVELSEILLDYPGVTSGINIANSRDEISSAGLSTIDLRNLGDNRTLILIDGRRTVSNSVTANRVSTSTIPTFFIERTDIVTGGASAVYGSDAIAGVVNIITLEKYDGVKLGIRYGTSITGGGGDEDFRASILAGKSFLDDRASIIIGATYEKEYGLMAYDRDRALTSISYNPATNTTTSPAKSTTIFGGRFRGNAFFYDETGLKTGFVGARDGYETRDVLPISVPRTSRMIAGKFNFAFSDAINFFSQVQFSDVDTWSNRDFATVTNSTTFGQTDEFTVGTIARTNPFVPTAIATGAPASGITFSRRLKELGERVTSNDRDTLRAWAGFKGNLGGGWSWEASYGYGKFTQHQERQNLINLERLKFALAAERDPANPAQIRCINAQARADGCVPVNLFGVNSMSAAAADYIRTTMVTDGTVRQDVVQAFATGPLFNLPGGPLRMALGAEYRTDKQSLRTDEVTRRGVGSASFVPEFDGKIKAKEAFIEFDAPILSNVPFADSLSFDAAFRIADYSVDGVGTVFSYKAGGEWAPVRGLRFRGQYARAQRSPDLTELFSPPRDDADTVVDICDGVTATTQGVAATNCRAIPAIAAAIAANGSFEQETTSIQGPNSGNPDLKEETADTITFGAVLTPTVIPGFSLTVDYFNIKIKDAIDALDNPDILRECYLDPDNFPNNAYCGEITRDGDGQLTRILNRQFNLNSIKRSGIDVAANYVFMAPQWLSSDGQFSARILYSRLLKSELEYEGRDGTRVNNFKGEIGDWVNQGNASISYADGPFYVRWTTNYTGKALDSRDRRDDAIAAGITNPLYLYLGDRWRHDAYVSMEPEAIKGFKLYAGIRNLFNSISPFLPDGTVNGDPLNFSGDYDVAGRSFYAGIEFKF</sequence>
<dbReference type="EMBL" id="QYUM01000002">
    <property type="protein sequence ID" value="RJF93500.1"/>
    <property type="molecule type" value="Genomic_DNA"/>
</dbReference>
<evidence type="ECO:0000256" key="1">
    <source>
        <dbReference type="ARBA" id="ARBA00004571"/>
    </source>
</evidence>
<name>A0A418WQG3_9SPHN</name>
<keyword evidence="6" id="KW-0408">Iron</keyword>
<dbReference type="InterPro" id="IPR012910">
    <property type="entry name" value="Plug_dom"/>
</dbReference>
<keyword evidence="3 10" id="KW-1134">Transmembrane beta strand</keyword>
<dbReference type="Pfam" id="PF00593">
    <property type="entry name" value="TonB_dep_Rec_b-barrel"/>
    <property type="match status" value="1"/>
</dbReference>
<evidence type="ECO:0000256" key="4">
    <source>
        <dbReference type="ARBA" id="ARBA00022496"/>
    </source>
</evidence>
<dbReference type="InterPro" id="IPR039426">
    <property type="entry name" value="TonB-dep_rcpt-like"/>
</dbReference>
<evidence type="ECO:0000256" key="8">
    <source>
        <dbReference type="ARBA" id="ARBA00023136"/>
    </source>
</evidence>
<feature type="chain" id="PRO_5019082507" evidence="12">
    <location>
        <begin position="29"/>
        <end position="1032"/>
    </location>
</feature>
<keyword evidence="4" id="KW-0406">Ion transport</keyword>
<accession>A0A418WQG3</accession>
<keyword evidence="12" id="KW-0732">Signal</keyword>
<dbReference type="InterPro" id="IPR036942">
    <property type="entry name" value="Beta-barrel_TonB_sf"/>
</dbReference>
<evidence type="ECO:0000313" key="15">
    <source>
        <dbReference type="Proteomes" id="UP000286100"/>
    </source>
</evidence>
<dbReference type="Pfam" id="PF07660">
    <property type="entry name" value="STN"/>
    <property type="match status" value="1"/>
</dbReference>
<keyword evidence="2 10" id="KW-0813">Transport</keyword>
<evidence type="ECO:0000313" key="14">
    <source>
        <dbReference type="EMBL" id="RJF93500.1"/>
    </source>
</evidence>
<evidence type="ECO:0000256" key="2">
    <source>
        <dbReference type="ARBA" id="ARBA00022448"/>
    </source>
</evidence>
<dbReference type="PANTHER" id="PTHR47234:SF2">
    <property type="entry name" value="TONB-DEPENDENT RECEPTOR"/>
    <property type="match status" value="1"/>
</dbReference>
<dbReference type="SMART" id="SM00965">
    <property type="entry name" value="STN"/>
    <property type="match status" value="1"/>
</dbReference>
<evidence type="ECO:0000256" key="6">
    <source>
        <dbReference type="ARBA" id="ARBA00023004"/>
    </source>
</evidence>
<dbReference type="Pfam" id="PF07715">
    <property type="entry name" value="Plug"/>
    <property type="match status" value="1"/>
</dbReference>
<dbReference type="Gene3D" id="2.40.170.20">
    <property type="entry name" value="TonB-dependent receptor, beta-barrel domain"/>
    <property type="match status" value="1"/>
</dbReference>
<dbReference type="InterPro" id="IPR000531">
    <property type="entry name" value="Beta-barrel_TonB"/>
</dbReference>
<protein>
    <submittedName>
        <fullName evidence="14">TonB-dependent receptor</fullName>
    </submittedName>
</protein>
<evidence type="ECO:0000259" key="13">
    <source>
        <dbReference type="SMART" id="SM00965"/>
    </source>
</evidence>
<evidence type="ECO:0000256" key="9">
    <source>
        <dbReference type="ARBA" id="ARBA00023237"/>
    </source>
</evidence>
<comment type="caution">
    <text evidence="14">The sequence shown here is derived from an EMBL/GenBank/DDBJ whole genome shotgun (WGS) entry which is preliminary data.</text>
</comment>
<dbReference type="InterPro" id="IPR011662">
    <property type="entry name" value="Secretin/TonB_short_N"/>
</dbReference>
<dbReference type="GO" id="GO:0009279">
    <property type="term" value="C:cell outer membrane"/>
    <property type="evidence" value="ECO:0007669"/>
    <property type="project" value="UniProtKB-SubCell"/>
</dbReference>
<dbReference type="AlphaFoldDB" id="A0A418WQG3"/>
<dbReference type="PANTHER" id="PTHR47234">
    <property type="match status" value="1"/>
</dbReference>
<dbReference type="SUPFAM" id="SSF56935">
    <property type="entry name" value="Porins"/>
    <property type="match status" value="1"/>
</dbReference>
<evidence type="ECO:0000256" key="3">
    <source>
        <dbReference type="ARBA" id="ARBA00022452"/>
    </source>
</evidence>
<organism evidence="14 15">
    <name type="scientific">Sphingomonas cavernae</name>
    <dbReference type="NCBI Taxonomy" id="2320861"/>
    <lineage>
        <taxon>Bacteria</taxon>
        <taxon>Pseudomonadati</taxon>
        <taxon>Pseudomonadota</taxon>
        <taxon>Alphaproteobacteria</taxon>
        <taxon>Sphingomonadales</taxon>
        <taxon>Sphingomonadaceae</taxon>
        <taxon>Sphingomonas</taxon>
    </lineage>
</organism>
<evidence type="ECO:0000256" key="5">
    <source>
        <dbReference type="ARBA" id="ARBA00022692"/>
    </source>
</evidence>
<evidence type="ECO:0000256" key="11">
    <source>
        <dbReference type="RuleBase" id="RU003357"/>
    </source>
</evidence>
<dbReference type="OrthoDB" id="7051241at2"/>
<dbReference type="Proteomes" id="UP000286100">
    <property type="component" value="Unassembled WGS sequence"/>
</dbReference>
<keyword evidence="14" id="KW-0675">Receptor</keyword>
<keyword evidence="7 11" id="KW-0798">TonB box</keyword>
<evidence type="ECO:0000256" key="12">
    <source>
        <dbReference type="SAM" id="SignalP"/>
    </source>
</evidence>
<keyword evidence="9 10" id="KW-0998">Cell outer membrane</keyword>
<reference evidence="14 15" key="1">
    <citation type="submission" date="2018-09" db="EMBL/GenBank/DDBJ databases">
        <authorList>
            <person name="Zhu H."/>
        </authorList>
    </citation>
    <scope>NUCLEOTIDE SEQUENCE [LARGE SCALE GENOMIC DNA]</scope>
    <source>
        <strain evidence="14 15">K2R01-6</strain>
    </source>
</reference>
<feature type="domain" description="Secretin/TonB short N-terminal" evidence="13">
    <location>
        <begin position="54"/>
        <end position="105"/>
    </location>
</feature>
<comment type="subcellular location">
    <subcellularLocation>
        <location evidence="1 10">Cell outer membrane</location>
        <topology evidence="1 10">Multi-pass membrane protein</topology>
    </subcellularLocation>
</comment>
<keyword evidence="8 10" id="KW-0472">Membrane</keyword>
<feature type="signal peptide" evidence="12">
    <location>
        <begin position="1"/>
        <end position="28"/>
    </location>
</feature>
<dbReference type="PROSITE" id="PS52016">
    <property type="entry name" value="TONB_DEPENDENT_REC_3"/>
    <property type="match status" value="1"/>
</dbReference>
<dbReference type="GO" id="GO:0006826">
    <property type="term" value="P:iron ion transport"/>
    <property type="evidence" value="ECO:0007669"/>
    <property type="project" value="UniProtKB-KW"/>
</dbReference>
<dbReference type="Gene3D" id="2.170.130.10">
    <property type="entry name" value="TonB-dependent receptor, plug domain"/>
    <property type="match status" value="1"/>
</dbReference>
<evidence type="ECO:0000256" key="10">
    <source>
        <dbReference type="PROSITE-ProRule" id="PRU01360"/>
    </source>
</evidence>
<gene>
    <name evidence="14" type="ORF">D3876_04045</name>
</gene>
<evidence type="ECO:0000256" key="7">
    <source>
        <dbReference type="ARBA" id="ARBA00023077"/>
    </source>
</evidence>
<keyword evidence="15" id="KW-1185">Reference proteome</keyword>
<dbReference type="Gene3D" id="3.55.50.30">
    <property type="match status" value="1"/>
</dbReference>
<dbReference type="InterPro" id="IPR037066">
    <property type="entry name" value="Plug_dom_sf"/>
</dbReference>
<keyword evidence="4" id="KW-0410">Iron transport</keyword>
<proteinExistence type="inferred from homology"/>
<keyword evidence="5 10" id="KW-0812">Transmembrane</keyword>
<comment type="similarity">
    <text evidence="10 11">Belongs to the TonB-dependent receptor family.</text>
</comment>